<keyword evidence="2" id="KW-1185">Reference proteome</keyword>
<dbReference type="Proteomes" id="UP000500970">
    <property type="component" value="Chromosome"/>
</dbReference>
<gene>
    <name evidence="1" type="ORF">FOC84_10685</name>
</gene>
<accession>A0A7D4I7B6</accession>
<dbReference type="AlphaFoldDB" id="A0A7D4I7B6"/>
<name>A0A7D4I7B6_9BURK</name>
<dbReference type="EMBL" id="CP053985">
    <property type="protein sequence ID" value="QKH35382.1"/>
    <property type="molecule type" value="Genomic_DNA"/>
</dbReference>
<protein>
    <submittedName>
        <fullName evidence="1">Uncharacterized protein</fullName>
    </submittedName>
</protein>
<evidence type="ECO:0000313" key="1">
    <source>
        <dbReference type="EMBL" id="QKH35382.1"/>
    </source>
</evidence>
<dbReference type="RefSeq" id="WP_173144398.1">
    <property type="nucleotide sequence ID" value="NZ_CP053985.1"/>
</dbReference>
<organism evidence="1 2">
    <name type="scientific">Achromobacter pestifer</name>
    <dbReference type="NCBI Taxonomy" id="1353889"/>
    <lineage>
        <taxon>Bacteria</taxon>
        <taxon>Pseudomonadati</taxon>
        <taxon>Pseudomonadota</taxon>
        <taxon>Betaproteobacteria</taxon>
        <taxon>Burkholderiales</taxon>
        <taxon>Alcaligenaceae</taxon>
        <taxon>Achromobacter</taxon>
    </lineage>
</organism>
<reference evidence="1 2" key="1">
    <citation type="submission" date="2020-05" db="EMBL/GenBank/DDBJ databases">
        <title>FDA dAtabase for Regulatory Grade micrObial Sequences (FDA-ARGOS): Supporting development and validation of Infectious Disease Dx tests.</title>
        <authorList>
            <person name="Sproer C."/>
            <person name="Gronow S."/>
            <person name="Severitt S."/>
            <person name="Schroder I."/>
            <person name="Tallon L."/>
            <person name="Sadzewicz L."/>
            <person name="Zhao X."/>
            <person name="Vavikolanu K."/>
            <person name="Mehta A."/>
            <person name="Aluvathingal J."/>
            <person name="Nadendla S."/>
            <person name="Myers T."/>
            <person name="Yan Y."/>
            <person name="Sichtig H."/>
        </authorList>
    </citation>
    <scope>NUCLEOTIDE SEQUENCE [LARGE SCALE GENOMIC DNA]</scope>
    <source>
        <strain evidence="1 2">FDAARGOS_790</strain>
    </source>
</reference>
<proteinExistence type="predicted"/>
<evidence type="ECO:0000313" key="2">
    <source>
        <dbReference type="Proteomes" id="UP000500970"/>
    </source>
</evidence>
<dbReference type="KEGG" id="apes:FOC84_10685"/>
<sequence>MKIESTKAPVSPNVFHAVSLEARDVLRITFPSGAIVIVAPETDAIIVQRFEQDHESMVAVNAPLVRADQTRRTIAMCAPHVLVQQLESCSFKM</sequence>